<gene>
    <name evidence="1" type="ORF">roselon_01288</name>
</gene>
<reference evidence="1 2" key="1">
    <citation type="submission" date="2013-03" db="EMBL/GenBank/DDBJ databases">
        <authorList>
            <person name="Fiebig A."/>
            <person name="Goeker M."/>
            <person name="Klenk H.-P.P."/>
        </authorList>
    </citation>
    <scope>NUCLEOTIDE SEQUENCE [LARGE SCALE GENOMIC DNA]</scope>
    <source>
        <strain evidence="2">DSM 19469</strain>
    </source>
</reference>
<protein>
    <submittedName>
        <fullName evidence="1">Uncharacterized protein</fullName>
    </submittedName>
</protein>
<organism evidence="1 2">
    <name type="scientific">Roseicyclus elongatus DSM 19469</name>
    <dbReference type="NCBI Taxonomy" id="1294273"/>
    <lineage>
        <taxon>Bacteria</taxon>
        <taxon>Pseudomonadati</taxon>
        <taxon>Pseudomonadota</taxon>
        <taxon>Alphaproteobacteria</taxon>
        <taxon>Rhodobacterales</taxon>
        <taxon>Roseobacteraceae</taxon>
        <taxon>Roseicyclus</taxon>
    </lineage>
</organism>
<dbReference type="HOGENOM" id="CLU_1968900_0_0_5"/>
<dbReference type="STRING" id="1294273.roselon_01288"/>
<dbReference type="EMBL" id="CP004372">
    <property type="protein sequence ID" value="AHM03676.1"/>
    <property type="molecule type" value="Genomic_DNA"/>
</dbReference>
<accession>W8S4F5</accession>
<keyword evidence="2" id="KW-1185">Reference proteome</keyword>
<dbReference type="KEGG" id="red:roselon_01288"/>
<evidence type="ECO:0000313" key="2">
    <source>
        <dbReference type="Proteomes" id="UP000019593"/>
    </source>
</evidence>
<proteinExistence type="predicted"/>
<sequence length="127" mass="13802">MAMAQPSSAQSDVTFGEVPFLTLRNQTGGDHPGDLFGEERSGLSAGRCQVRELDFQGLAPLAEAAPTFLREEFLTVEDVTLSDPADVIASLQSGEGPGRPRALCPWLLYRFRKRMSPRLPADGERAP</sequence>
<evidence type="ECO:0000313" key="1">
    <source>
        <dbReference type="EMBL" id="AHM03676.1"/>
    </source>
</evidence>
<name>W8S4F5_9RHOB</name>
<dbReference type="Proteomes" id="UP000019593">
    <property type="component" value="Chromosome"/>
</dbReference>
<dbReference type="AlphaFoldDB" id="W8S4F5"/>